<dbReference type="AlphaFoldDB" id="A0A1S1HMV3"/>
<evidence type="ECO:0000313" key="1">
    <source>
        <dbReference type="EMBL" id="OHT23142.1"/>
    </source>
</evidence>
<dbReference type="Proteomes" id="UP000179588">
    <property type="component" value="Unassembled WGS sequence"/>
</dbReference>
<accession>A0A1S1HMV3</accession>
<name>A0A1S1HMV3_PROST</name>
<protein>
    <submittedName>
        <fullName evidence="1">Uncharacterized protein</fullName>
    </submittedName>
</protein>
<organism evidence="1 2">
    <name type="scientific">Providencia stuartii</name>
    <dbReference type="NCBI Taxonomy" id="588"/>
    <lineage>
        <taxon>Bacteria</taxon>
        <taxon>Pseudomonadati</taxon>
        <taxon>Pseudomonadota</taxon>
        <taxon>Gammaproteobacteria</taxon>
        <taxon>Enterobacterales</taxon>
        <taxon>Morganellaceae</taxon>
        <taxon>Providencia</taxon>
    </lineage>
</organism>
<dbReference type="EMBL" id="LVIE01000190">
    <property type="protein sequence ID" value="OHT23142.1"/>
    <property type="molecule type" value="Genomic_DNA"/>
</dbReference>
<reference evidence="1 2" key="1">
    <citation type="submission" date="2016-03" db="EMBL/GenBank/DDBJ databases">
        <title>Genome sequence of Providencia stuartii strain, isolated from the salivary glands of larval Lucilia sericata.</title>
        <authorList>
            <person name="Yuan Y."/>
            <person name="Zhang Y."/>
            <person name="Fu S."/>
            <person name="Crippen T.L."/>
            <person name="Visi D."/>
            <person name="Benbow M.E."/>
            <person name="Allen M."/>
            <person name="Tomberlin J.K."/>
            <person name="Sze S.-H."/>
            <person name="Tarone A.M."/>
        </authorList>
    </citation>
    <scope>NUCLEOTIDE SEQUENCE [LARGE SCALE GENOMIC DNA]</scope>
    <source>
        <strain evidence="1 2">Crippen</strain>
    </source>
</reference>
<gene>
    <name evidence="1" type="ORF">A3Q29_06845</name>
</gene>
<sequence>MACSLESVAMPIHGTRHKYLIQKPKKENPSSEFTPIRTRRGQLRNSLKIMKLINIKTTGFVAFCDRFGRFVKNQ</sequence>
<evidence type="ECO:0000313" key="2">
    <source>
        <dbReference type="Proteomes" id="UP000179588"/>
    </source>
</evidence>
<comment type="caution">
    <text evidence="1">The sequence shown here is derived from an EMBL/GenBank/DDBJ whole genome shotgun (WGS) entry which is preliminary data.</text>
</comment>
<proteinExistence type="predicted"/>
<keyword evidence="2" id="KW-1185">Reference proteome</keyword>